<name>A0A8S5TQV1_9CAUD</name>
<reference evidence="1" key="1">
    <citation type="journal article" date="2021" name="Proc. Natl. Acad. Sci. U.S.A.">
        <title>A Catalog of Tens of Thousands of Viruses from Human Metagenomes Reveals Hidden Associations with Chronic Diseases.</title>
        <authorList>
            <person name="Tisza M.J."/>
            <person name="Buck C.B."/>
        </authorList>
    </citation>
    <scope>NUCLEOTIDE SEQUENCE</scope>
    <source>
        <strain evidence="1">CtY1522</strain>
    </source>
</reference>
<evidence type="ECO:0000313" key="1">
    <source>
        <dbReference type="EMBL" id="DAF84586.1"/>
    </source>
</evidence>
<proteinExistence type="predicted"/>
<accession>A0A8S5TQV1</accession>
<protein>
    <submittedName>
        <fullName evidence="1">Excisionase</fullName>
    </submittedName>
</protein>
<organism evidence="1">
    <name type="scientific">Myoviridae sp. ctY1522</name>
    <dbReference type="NCBI Taxonomy" id="2825124"/>
    <lineage>
        <taxon>Viruses</taxon>
        <taxon>Duplodnaviria</taxon>
        <taxon>Heunggongvirae</taxon>
        <taxon>Uroviricota</taxon>
        <taxon>Caudoviricetes</taxon>
    </lineage>
</organism>
<dbReference type="EMBL" id="BK015906">
    <property type="protein sequence ID" value="DAF84586.1"/>
    <property type="molecule type" value="Genomic_DNA"/>
</dbReference>
<sequence length="77" mass="8493">MQVKLTIDDLKKMDKPFIGPEEAAAVIGCTSTAIRVSAQQQVETGKQYLGFPFSRMGTRTFIPRVPFIRYVEGGAAQ</sequence>